<gene>
    <name evidence="6" type="ORF">KDW_20290</name>
</gene>
<dbReference type="InterPro" id="IPR023753">
    <property type="entry name" value="FAD/NAD-binding_dom"/>
</dbReference>
<feature type="compositionally biased region" description="Polar residues" evidence="4">
    <location>
        <begin position="573"/>
        <end position="582"/>
    </location>
</feature>
<protein>
    <recommendedName>
        <fullName evidence="5">FHA domain-containing protein</fullName>
    </recommendedName>
</protein>
<dbReference type="Pfam" id="PF07992">
    <property type="entry name" value="Pyr_redox_2"/>
    <property type="match status" value="1"/>
</dbReference>
<comment type="caution">
    <text evidence="6">The sequence shown here is derived from an EMBL/GenBank/DDBJ whole genome shotgun (WGS) entry which is preliminary data.</text>
</comment>
<dbReference type="SUPFAM" id="SSF49879">
    <property type="entry name" value="SMAD/FHA domain"/>
    <property type="match status" value="2"/>
</dbReference>
<dbReference type="SMART" id="SM00240">
    <property type="entry name" value="FHA"/>
    <property type="match status" value="2"/>
</dbReference>
<dbReference type="InterPro" id="IPR050260">
    <property type="entry name" value="FAD-bd_OxRdtase"/>
</dbReference>
<evidence type="ECO:0000313" key="6">
    <source>
        <dbReference type="EMBL" id="GER87867.1"/>
    </source>
</evidence>
<dbReference type="Gene3D" id="2.60.200.20">
    <property type="match status" value="2"/>
</dbReference>
<reference evidence="6 7" key="1">
    <citation type="submission" date="2019-10" db="EMBL/GenBank/DDBJ databases">
        <title>Dictyobacter vulcani sp. nov., within the class Ktedonobacteria, isolated from soil of volcanic Mt. Zao.</title>
        <authorList>
            <person name="Zheng Y."/>
            <person name="Wang C.M."/>
            <person name="Sakai Y."/>
            <person name="Abe K."/>
            <person name="Yokota A."/>
            <person name="Yabe S."/>
        </authorList>
    </citation>
    <scope>NUCLEOTIDE SEQUENCE [LARGE SCALE GENOMIC DNA]</scope>
    <source>
        <strain evidence="6 7">W12</strain>
    </source>
</reference>
<name>A0A5J4KN57_9CHLR</name>
<comment type="cofactor">
    <cofactor evidence="1">
        <name>FAD</name>
        <dbReference type="ChEBI" id="CHEBI:57692"/>
    </cofactor>
</comment>
<organism evidence="6 7">
    <name type="scientific">Dictyobacter vulcani</name>
    <dbReference type="NCBI Taxonomy" id="2607529"/>
    <lineage>
        <taxon>Bacteria</taxon>
        <taxon>Bacillati</taxon>
        <taxon>Chloroflexota</taxon>
        <taxon>Ktedonobacteria</taxon>
        <taxon>Ktedonobacterales</taxon>
        <taxon>Dictyobacteraceae</taxon>
        <taxon>Dictyobacter</taxon>
    </lineage>
</organism>
<accession>A0A5J4KN57</accession>
<dbReference type="RefSeq" id="WP_151755824.1">
    <property type="nucleotide sequence ID" value="NZ_BKZW01000001.1"/>
</dbReference>
<dbReference type="PRINTS" id="PR00411">
    <property type="entry name" value="PNDRDTASEI"/>
</dbReference>
<dbReference type="InterPro" id="IPR000253">
    <property type="entry name" value="FHA_dom"/>
</dbReference>
<evidence type="ECO:0000256" key="3">
    <source>
        <dbReference type="ARBA" id="ARBA00022827"/>
    </source>
</evidence>
<proteinExistence type="predicted"/>
<dbReference type="InterPro" id="IPR036188">
    <property type="entry name" value="FAD/NAD-bd_sf"/>
</dbReference>
<dbReference type="InterPro" id="IPR008984">
    <property type="entry name" value="SMAD_FHA_dom_sf"/>
</dbReference>
<dbReference type="Pfam" id="PF00498">
    <property type="entry name" value="FHA"/>
    <property type="match status" value="2"/>
</dbReference>
<dbReference type="EMBL" id="BKZW01000001">
    <property type="protein sequence ID" value="GER87867.1"/>
    <property type="molecule type" value="Genomic_DNA"/>
</dbReference>
<dbReference type="AlphaFoldDB" id="A0A5J4KN57"/>
<dbReference type="PANTHER" id="PTHR43429">
    <property type="entry name" value="PYRIDINE NUCLEOTIDE-DISULFIDE OXIDOREDUCTASE DOMAIN-CONTAINING"/>
    <property type="match status" value="1"/>
</dbReference>
<feature type="region of interest" description="Disordered" evidence="4">
    <location>
        <begin position="734"/>
        <end position="753"/>
    </location>
</feature>
<keyword evidence="3" id="KW-0274">FAD</keyword>
<dbReference type="PRINTS" id="PR00368">
    <property type="entry name" value="FADPNR"/>
</dbReference>
<evidence type="ECO:0000256" key="1">
    <source>
        <dbReference type="ARBA" id="ARBA00001974"/>
    </source>
</evidence>
<dbReference type="GO" id="GO:0016491">
    <property type="term" value="F:oxidoreductase activity"/>
    <property type="evidence" value="ECO:0007669"/>
    <property type="project" value="InterPro"/>
</dbReference>
<keyword evidence="2" id="KW-0285">Flavoprotein</keyword>
<evidence type="ECO:0000256" key="4">
    <source>
        <dbReference type="SAM" id="MobiDB-lite"/>
    </source>
</evidence>
<keyword evidence="7" id="KW-1185">Reference proteome</keyword>
<evidence type="ECO:0000259" key="5">
    <source>
        <dbReference type="PROSITE" id="PS50006"/>
    </source>
</evidence>
<feature type="domain" description="FHA" evidence="5">
    <location>
        <begin position="488"/>
        <end position="537"/>
    </location>
</feature>
<feature type="region of interest" description="Disordered" evidence="4">
    <location>
        <begin position="573"/>
        <end position="596"/>
    </location>
</feature>
<evidence type="ECO:0000313" key="7">
    <source>
        <dbReference type="Proteomes" id="UP000326912"/>
    </source>
</evidence>
<sequence length="807" mass="87251">MTDQISFLIIGNGIAGLTAAETLRNESPQATIGVIAADALAAYFRPALKDYLAGRVAEEKLWARPDQYFQSQRIHFLPRQVVHIQADQRLVFLEGGGQVKYEKLLLASGAQPARLKCPGVDLAGVATLRTVEDYREVLERLPSARRVVVCGSGTLALETVETLRHRGLQISHLIRKHTLWSEVLDATASDLVIQEERRAGVDVQLETEIQEIIGSRGAVSAVKTTTGERIPCDLVLIAIGIEPNVDFVRSSGITCRRGVLVDANMRTNIANIYAAGDTVETVSATTGRGRVIGQWYPAIQQARAAAYSMLGILDTTQAFQAETFYNATFLYGLPFASAGLTNVKGYRELVADPKPRSYRKVLLCDGIPVGILALGDRKHTLAFKRAIDYKVNLEPVAARLLQEGFDLAAYLDQQGVPPLQLGVQTVSAAAARKNIAVQDKVHTVQAGEGPMLDELSASKRTEALLVHVADSRIPLHIAETPLSRDKILTVGRQPGVHLVINEGSISRHHAEIAYRNGQYVLKDLESLNGTFLNGQRLDAGREYPLSINNKLRFGNVVTFNFFLRPLDFDNLTTPATKSQTPAAPNPAGRELDGNLLPAGAARPLPPAVINALKVTPALIILSVGAKGERKPSPQVHLLQDGRAATIGRDANNSIVLTDMVASRRHAEVYSAPDGFYIRDMGSSNGIVVNQTQIQRPCRLSHGDHITLGNTLIFFVDVQSGQENTSRLQSMRVAPVRSRNGQPGSSPVAIQPPLTGAETRARIPAAPFNGQAQTEKRPAQVVTCPKCGVVNMAVARFCAGCSSLLSVS</sequence>
<dbReference type="PROSITE" id="PS50006">
    <property type="entry name" value="FHA_DOMAIN"/>
    <property type="match status" value="2"/>
</dbReference>
<feature type="domain" description="FHA" evidence="5">
    <location>
        <begin position="644"/>
        <end position="693"/>
    </location>
</feature>
<dbReference type="SUPFAM" id="SSF51905">
    <property type="entry name" value="FAD/NAD(P)-binding domain"/>
    <property type="match status" value="1"/>
</dbReference>
<evidence type="ECO:0000256" key="2">
    <source>
        <dbReference type="ARBA" id="ARBA00022630"/>
    </source>
</evidence>
<dbReference type="Proteomes" id="UP000326912">
    <property type="component" value="Unassembled WGS sequence"/>
</dbReference>
<dbReference type="PANTHER" id="PTHR43429:SF3">
    <property type="entry name" value="NITRITE REDUCTASE [NAD(P)H]"/>
    <property type="match status" value="1"/>
</dbReference>
<dbReference type="Gene3D" id="3.50.50.60">
    <property type="entry name" value="FAD/NAD(P)-binding domain"/>
    <property type="match status" value="2"/>
</dbReference>
<dbReference type="CDD" id="cd00060">
    <property type="entry name" value="FHA"/>
    <property type="match status" value="2"/>
</dbReference>